<reference evidence="2" key="1">
    <citation type="submission" date="2020-10" db="EMBL/GenBank/DDBJ databases">
        <authorList>
            <person name="Gilroy R."/>
        </authorList>
    </citation>
    <scope>NUCLEOTIDE SEQUENCE</scope>
    <source>
        <strain evidence="2">ChiGjej1B1-19959</strain>
    </source>
</reference>
<dbReference type="Pfam" id="PF12392">
    <property type="entry name" value="DUF3656"/>
    <property type="match status" value="1"/>
</dbReference>
<proteinExistence type="predicted"/>
<gene>
    <name evidence="2" type="ORF">IAC53_03845</name>
</gene>
<dbReference type="Proteomes" id="UP000824071">
    <property type="component" value="Unassembled WGS sequence"/>
</dbReference>
<dbReference type="PANTHER" id="PTHR30217">
    <property type="entry name" value="PEPTIDASE U32 FAMILY"/>
    <property type="match status" value="1"/>
</dbReference>
<dbReference type="EMBL" id="DVMW01000026">
    <property type="protein sequence ID" value="HIU35723.1"/>
    <property type="molecule type" value="Genomic_DNA"/>
</dbReference>
<organism evidence="2 3">
    <name type="scientific">Candidatus Fimenecus excrementigallinarum</name>
    <dbReference type="NCBI Taxonomy" id="2840816"/>
    <lineage>
        <taxon>Bacteria</taxon>
        <taxon>Bacillati</taxon>
        <taxon>Bacillota</taxon>
        <taxon>Clostridia</taxon>
        <taxon>Candidatus Fimenecus</taxon>
    </lineage>
</organism>
<reference evidence="2" key="2">
    <citation type="journal article" date="2021" name="PeerJ">
        <title>Extensive microbial diversity within the chicken gut microbiome revealed by metagenomics and culture.</title>
        <authorList>
            <person name="Gilroy R."/>
            <person name="Ravi A."/>
            <person name="Getino M."/>
            <person name="Pursley I."/>
            <person name="Horton D.L."/>
            <person name="Alikhan N.F."/>
            <person name="Baker D."/>
            <person name="Gharbi K."/>
            <person name="Hall N."/>
            <person name="Watson M."/>
            <person name="Adriaenssens E.M."/>
            <person name="Foster-Nyarko E."/>
            <person name="Jarju S."/>
            <person name="Secka A."/>
            <person name="Antonio M."/>
            <person name="Oren A."/>
            <person name="Chaudhuri R.R."/>
            <person name="La Ragione R."/>
            <person name="Hildebrand F."/>
            <person name="Pallen M.J."/>
        </authorList>
    </citation>
    <scope>NUCLEOTIDE SEQUENCE</scope>
    <source>
        <strain evidence="2">ChiGjej1B1-19959</strain>
    </source>
</reference>
<dbReference type="Pfam" id="PF01136">
    <property type="entry name" value="Peptidase_U32"/>
    <property type="match status" value="1"/>
</dbReference>
<sequence length="676" mass="72656">MVKSEILAPCGSFDALTAALRCGADAVYFGAGEFNARRAAQNFDGDALAEAARLCRVFGAKWHLTLNTLVSDAELPRLAALLSRICSLSADALILQDLGVVRLARTAAPALARHASTQMSVGTPYGLRLLKERGFTRAVLPRELSQAEIAELCGANLLETEVFVHGAQCMCVSGQCLMSAMLGSRSGNRGACAQPCRLPFSAAGGTGHDLSLKDLSLIEHIPALQALGVTSLKIEGRMKRPEYVAAAVTACKAAQAGCYTPSLHADLQALFSRSGFSDGYFAARRGRAMFGTRQKENVTAATAALLKTYEKRYEKVPAVRPVEFRLTAEAGRLPSLTAVCGGHTVTVSGKAPCEAAQTKPLTADFAAQQLKKCGGTAFFADAVVCTLGENVRLSAAELNRLRRAALDALEAAICEKPPVLMREFRLAYKPHTPAAKPKRYLRFASCSQLPEGLRADRIFLPLDTPPEVLRRYNAGVSLPRGLFGNAKHVLQKLANSGVPYALCDTLDAVAIALAAGVEAVGGSFLNLFNTPALEEAAEIGISQTLLSHELQLPQIEALGGAIPRGVCVYGRTPLMLTRNCPVANGTACSRCGRSGFLTDRKGVRFPVRCENGFSQVYNSRPTYLLDRLREIRNVDFFFLDFTTETRDECAQILDACERGLPPRGEFTRGLFYRGVE</sequence>
<evidence type="ECO:0000259" key="1">
    <source>
        <dbReference type="Pfam" id="PF12392"/>
    </source>
</evidence>
<evidence type="ECO:0000313" key="3">
    <source>
        <dbReference type="Proteomes" id="UP000824071"/>
    </source>
</evidence>
<feature type="domain" description="Peptidase U32 collagenase" evidence="1">
    <location>
        <begin position="305"/>
        <end position="413"/>
    </location>
</feature>
<protein>
    <submittedName>
        <fullName evidence="2">U32 family peptidase</fullName>
    </submittedName>
</protein>
<name>A0A9D1IEG0_9FIRM</name>
<accession>A0A9D1IEG0</accession>
<comment type="caution">
    <text evidence="2">The sequence shown here is derived from an EMBL/GenBank/DDBJ whole genome shotgun (WGS) entry which is preliminary data.</text>
</comment>
<dbReference type="InterPro" id="IPR020988">
    <property type="entry name" value="Pept_U32_collagenase"/>
</dbReference>
<dbReference type="InterPro" id="IPR001539">
    <property type="entry name" value="Peptidase_U32"/>
</dbReference>
<evidence type="ECO:0000313" key="2">
    <source>
        <dbReference type="EMBL" id="HIU35723.1"/>
    </source>
</evidence>
<dbReference type="PANTHER" id="PTHR30217:SF10">
    <property type="entry name" value="23S RRNA 5-HYDROXYCYTIDINE C2501 SYNTHASE"/>
    <property type="match status" value="1"/>
</dbReference>
<dbReference type="AlphaFoldDB" id="A0A9D1IEG0"/>
<dbReference type="InterPro" id="IPR051454">
    <property type="entry name" value="RNA/ubiquinone_mod_enzymes"/>
</dbReference>